<dbReference type="InterPro" id="IPR001734">
    <property type="entry name" value="Na/solute_symporter"/>
</dbReference>
<comment type="subcellular location">
    <subcellularLocation>
        <location evidence="1">Membrane</location>
        <topology evidence="1">Multi-pass membrane protein</topology>
    </subcellularLocation>
</comment>
<dbReference type="PROSITE" id="PS50283">
    <property type="entry name" value="NA_SOLUT_SYMP_3"/>
    <property type="match status" value="1"/>
</dbReference>
<keyword evidence="5 7" id="KW-0472">Membrane</keyword>
<keyword evidence="4 7" id="KW-1133">Transmembrane helix</keyword>
<reference evidence="8" key="1">
    <citation type="submission" date="2019-02" db="EMBL/GenBank/DDBJ databases">
        <authorList>
            <person name="Gruber-Vodicka R. H."/>
            <person name="Seah K. B. B."/>
        </authorList>
    </citation>
    <scope>NUCLEOTIDE SEQUENCE</scope>
    <source>
        <strain evidence="8">BECK_S127</strain>
    </source>
</reference>
<evidence type="ECO:0000256" key="2">
    <source>
        <dbReference type="ARBA" id="ARBA00006434"/>
    </source>
</evidence>
<dbReference type="Gene3D" id="1.20.1730.10">
    <property type="entry name" value="Sodium/glucose cotransporter"/>
    <property type="match status" value="1"/>
</dbReference>
<evidence type="ECO:0000256" key="3">
    <source>
        <dbReference type="ARBA" id="ARBA00022692"/>
    </source>
</evidence>
<accession>A0A451BKR2</accession>
<evidence type="ECO:0000256" key="6">
    <source>
        <dbReference type="RuleBase" id="RU362091"/>
    </source>
</evidence>
<dbReference type="GO" id="GO:0005412">
    <property type="term" value="F:D-glucose:sodium symporter activity"/>
    <property type="evidence" value="ECO:0007669"/>
    <property type="project" value="TreeGrafter"/>
</dbReference>
<feature type="transmembrane region" description="Helical" evidence="7">
    <location>
        <begin position="44"/>
        <end position="62"/>
    </location>
</feature>
<gene>
    <name evidence="8" type="ORF">BECKSD772D_GA0070982_102730</name>
</gene>
<dbReference type="AlphaFoldDB" id="A0A451BKR2"/>
<evidence type="ECO:0000256" key="5">
    <source>
        <dbReference type="ARBA" id="ARBA00023136"/>
    </source>
</evidence>
<dbReference type="PANTHER" id="PTHR11819:SF195">
    <property type="entry name" value="SODIUM_GLUCOSE COTRANSPORTER 4"/>
    <property type="match status" value="1"/>
</dbReference>
<name>A0A451BKR2_9GAMM</name>
<dbReference type="GO" id="GO:0005886">
    <property type="term" value="C:plasma membrane"/>
    <property type="evidence" value="ECO:0007669"/>
    <property type="project" value="TreeGrafter"/>
</dbReference>
<dbReference type="EMBL" id="CAADHB010000027">
    <property type="protein sequence ID" value="VFK78861.1"/>
    <property type="molecule type" value="Genomic_DNA"/>
</dbReference>
<comment type="similarity">
    <text evidence="2 6">Belongs to the sodium:solute symporter (SSF) (TC 2.A.21) family.</text>
</comment>
<organism evidence="8">
    <name type="scientific">Candidatus Kentrum sp. SD</name>
    <dbReference type="NCBI Taxonomy" id="2126332"/>
    <lineage>
        <taxon>Bacteria</taxon>
        <taxon>Pseudomonadati</taxon>
        <taxon>Pseudomonadota</taxon>
        <taxon>Gammaproteobacteria</taxon>
        <taxon>Candidatus Kentrum</taxon>
    </lineage>
</organism>
<dbReference type="InterPro" id="IPR038377">
    <property type="entry name" value="Na/Glc_symporter_sf"/>
</dbReference>
<protein>
    <submittedName>
        <fullName evidence="8">Sodium:solute symporter family protein</fullName>
    </submittedName>
</protein>
<dbReference type="Pfam" id="PF00474">
    <property type="entry name" value="SSF"/>
    <property type="match status" value="1"/>
</dbReference>
<evidence type="ECO:0000256" key="7">
    <source>
        <dbReference type="SAM" id="Phobius"/>
    </source>
</evidence>
<evidence type="ECO:0000313" key="8">
    <source>
        <dbReference type="EMBL" id="VFK78861.1"/>
    </source>
</evidence>
<evidence type="ECO:0000256" key="1">
    <source>
        <dbReference type="ARBA" id="ARBA00004141"/>
    </source>
</evidence>
<evidence type="ECO:0000256" key="4">
    <source>
        <dbReference type="ARBA" id="ARBA00022989"/>
    </source>
</evidence>
<proteinExistence type="inferred from homology"/>
<sequence length="106" mass="11003">MTVRFAGVIGAILGGLRAVAVSDTLNGFWPLVGRDEAYGTLARGVLPPALTGFFAAAMAGAIPSSFNSALNSTCTLFSLGVYKPFFNKGADDAAVIRSGKVFGWNR</sequence>
<keyword evidence="3 7" id="KW-0812">Transmembrane</keyword>
<dbReference type="PANTHER" id="PTHR11819">
    <property type="entry name" value="SOLUTE CARRIER FAMILY 5"/>
    <property type="match status" value="1"/>
</dbReference>